<evidence type="ECO:0000259" key="2">
    <source>
        <dbReference type="Pfam" id="PF12439"/>
    </source>
</evidence>
<dbReference type="HOGENOM" id="CLU_026835_0_0_0"/>
<evidence type="ECO:0000313" key="4">
    <source>
        <dbReference type="Proteomes" id="UP000019151"/>
    </source>
</evidence>
<dbReference type="PATRIC" id="fig|861299.3.peg.1900"/>
<evidence type="ECO:0000313" key="3">
    <source>
        <dbReference type="EMBL" id="AHG89405.1"/>
    </source>
</evidence>
<dbReference type="InterPro" id="IPR010401">
    <property type="entry name" value="AGL/Gdb1"/>
</dbReference>
<dbReference type="InterPro" id="IPR008928">
    <property type="entry name" value="6-hairpin_glycosidase_sf"/>
</dbReference>
<dbReference type="EMBL" id="CP007128">
    <property type="protein sequence ID" value="AHG89405.1"/>
    <property type="molecule type" value="Genomic_DNA"/>
</dbReference>
<dbReference type="InterPro" id="IPR032790">
    <property type="entry name" value="GDE_C"/>
</dbReference>
<dbReference type="SUPFAM" id="SSF48208">
    <property type="entry name" value="Six-hairpin glycosidases"/>
    <property type="match status" value="1"/>
</dbReference>
<dbReference type="GO" id="GO:0005980">
    <property type="term" value="P:glycogen catabolic process"/>
    <property type="evidence" value="ECO:0007669"/>
    <property type="project" value="InterPro"/>
</dbReference>
<sequence>MNPAAEWLEADGLGGFASGRADGVRTRRYHALLLAAASPPTERAVLVNGFDATVRTPDGEWAISSQRYTPDVTAPDGATHLASFTVDPWPTWTYRLPNGIEIVQELLVLRGAPVVALSWRLSGLGTRDSGLVVRPFLSGRDTHATHHANGAFDFTPRVEDDRVRWQPYADRPAVVAASNGRYAHEPVWYHNFQYDEERARGLDFVEDLAAPGTFTFDLSAGRAVLVLAADLPEAAPWIARPADACWRDVERAERARRSSFRTPLHRAAEDYVVRRGAGKTIVAGYPWFSDWGRDTFIAMRGLCIAGGRLDDARDILLEWSRHVSEGMLPNYFPEGGQPAEYNAVDASLWFCVTVHETLHASGADLPALRDAVEAIVSGYAAGTRFGIRMDDDGLLAAGVPGVQLTWMDARVDGREITPRIGKPVEVQALWINALRIAAAREPRWNDVADRASAAFTRRFWNEARGCLFDVVDVDHVPDTADASLRPNQLLAVGGLPWVLVDGARARRIVDACERALWTVAGPRSLAPGEPGYIGTYGGDMRRRDGAYHQGTVWPWLAGPFVDAWVRVHSDTPEAREEARTRFLEPLVAHYAATTPGHLAEIADAEPPHAPRGCPFQAWSVGEALRLSQELASNFSPSRCISMACERTPSRATATW</sequence>
<dbReference type="Pfam" id="PF06202">
    <property type="entry name" value="GDE_C"/>
    <property type="match status" value="1"/>
</dbReference>
<organism evidence="3 4">
    <name type="scientific">Gemmatirosa kalamazoonensis</name>
    <dbReference type="NCBI Taxonomy" id="861299"/>
    <lineage>
        <taxon>Bacteria</taxon>
        <taxon>Pseudomonadati</taxon>
        <taxon>Gemmatimonadota</taxon>
        <taxon>Gemmatimonadia</taxon>
        <taxon>Gemmatimonadales</taxon>
        <taxon>Gemmatimonadaceae</taxon>
        <taxon>Gemmatirosa</taxon>
    </lineage>
</organism>
<dbReference type="InterPro" id="IPR024742">
    <property type="entry name" value="Glycogen_debranch_N"/>
</dbReference>
<dbReference type="Gene3D" id="1.50.10.10">
    <property type="match status" value="1"/>
</dbReference>
<name>W0RGE5_9BACT</name>
<proteinExistence type="predicted"/>
<dbReference type="GO" id="GO:0004134">
    <property type="term" value="F:4-alpha-glucanotransferase activity"/>
    <property type="evidence" value="ECO:0007669"/>
    <property type="project" value="InterPro"/>
</dbReference>
<dbReference type="eggNOG" id="COG3408">
    <property type="taxonomic scope" value="Bacteria"/>
</dbReference>
<accession>W0RGE5</accession>
<dbReference type="KEGG" id="gba:J421_1868"/>
<protein>
    <submittedName>
        <fullName evidence="3">Amylo-alpha-16-glucosidase</fullName>
    </submittedName>
</protein>
<dbReference type="Pfam" id="PF12439">
    <property type="entry name" value="GDE_N"/>
    <property type="match status" value="1"/>
</dbReference>
<dbReference type="GO" id="GO:0004135">
    <property type="term" value="F:amylo-alpha-1,6-glucosidase activity"/>
    <property type="evidence" value="ECO:0007669"/>
    <property type="project" value="InterPro"/>
</dbReference>
<dbReference type="RefSeq" id="WP_104023073.1">
    <property type="nucleotide sequence ID" value="NZ_CP007128.1"/>
</dbReference>
<dbReference type="PANTHER" id="PTHR10569:SF2">
    <property type="entry name" value="GLYCOGEN DEBRANCHING ENZYME"/>
    <property type="match status" value="1"/>
</dbReference>
<gene>
    <name evidence="3" type="ORF">J421_1868</name>
</gene>
<feature type="domain" description="Glycogen debranching enzyme C-terminal" evidence="1">
    <location>
        <begin position="267"/>
        <end position="625"/>
    </location>
</feature>
<dbReference type="Proteomes" id="UP000019151">
    <property type="component" value="Chromosome"/>
</dbReference>
<dbReference type="InParanoid" id="W0RGE5"/>
<feature type="domain" description="Glycogen debranching enzyme bacterial and archaeal type N-terminal" evidence="2">
    <location>
        <begin position="6"/>
        <end position="224"/>
    </location>
</feature>
<reference evidence="3 4" key="1">
    <citation type="journal article" date="2014" name="Genome Announc.">
        <title>Genome Sequence and Methylome of Soil Bacterium Gemmatirosa kalamazoonensis KBS708T, a Member of the Rarely Cultivated Gemmatimonadetes Phylum.</title>
        <authorList>
            <person name="Debruyn J.M."/>
            <person name="Radosevich M."/>
            <person name="Wommack K.E."/>
            <person name="Polson S.W."/>
            <person name="Hauser L.J."/>
            <person name="Fawaz M.N."/>
            <person name="Korlach J."/>
            <person name="Tsai Y.C."/>
        </authorList>
    </citation>
    <scope>NUCLEOTIDE SEQUENCE [LARGE SCALE GENOMIC DNA]</scope>
    <source>
        <strain evidence="3 4">KBS708</strain>
    </source>
</reference>
<dbReference type="OrthoDB" id="9761875at2"/>
<dbReference type="AlphaFoldDB" id="W0RGE5"/>
<dbReference type="STRING" id="861299.J421_1868"/>
<dbReference type="InterPro" id="IPR012341">
    <property type="entry name" value="6hp_glycosidase-like_sf"/>
</dbReference>
<evidence type="ECO:0000259" key="1">
    <source>
        <dbReference type="Pfam" id="PF06202"/>
    </source>
</evidence>
<dbReference type="PANTHER" id="PTHR10569">
    <property type="entry name" value="GLYCOGEN DEBRANCHING ENZYME"/>
    <property type="match status" value="1"/>
</dbReference>
<keyword evidence="4" id="KW-1185">Reference proteome</keyword>